<name>A0A2P2NZT8_RHIMU</name>
<reference evidence="1" key="1">
    <citation type="submission" date="2018-02" db="EMBL/GenBank/DDBJ databases">
        <title>Rhizophora mucronata_Transcriptome.</title>
        <authorList>
            <person name="Meera S.P."/>
            <person name="Sreeshan A."/>
            <person name="Augustine A."/>
        </authorList>
    </citation>
    <scope>NUCLEOTIDE SEQUENCE</scope>
    <source>
        <tissue evidence="1">Leaf</tissue>
    </source>
</reference>
<dbReference type="EMBL" id="GGEC01067516">
    <property type="protein sequence ID" value="MBX48000.1"/>
    <property type="molecule type" value="Transcribed_RNA"/>
</dbReference>
<dbReference type="AlphaFoldDB" id="A0A2P2NZT8"/>
<proteinExistence type="predicted"/>
<accession>A0A2P2NZT8</accession>
<organism evidence="1">
    <name type="scientific">Rhizophora mucronata</name>
    <name type="common">Asiatic mangrove</name>
    <dbReference type="NCBI Taxonomy" id="61149"/>
    <lineage>
        <taxon>Eukaryota</taxon>
        <taxon>Viridiplantae</taxon>
        <taxon>Streptophyta</taxon>
        <taxon>Embryophyta</taxon>
        <taxon>Tracheophyta</taxon>
        <taxon>Spermatophyta</taxon>
        <taxon>Magnoliopsida</taxon>
        <taxon>eudicotyledons</taxon>
        <taxon>Gunneridae</taxon>
        <taxon>Pentapetalae</taxon>
        <taxon>rosids</taxon>
        <taxon>fabids</taxon>
        <taxon>Malpighiales</taxon>
        <taxon>Rhizophoraceae</taxon>
        <taxon>Rhizophora</taxon>
    </lineage>
</organism>
<protein>
    <submittedName>
        <fullName evidence="1">Uncharacterized protein</fullName>
    </submittedName>
</protein>
<evidence type="ECO:0000313" key="1">
    <source>
        <dbReference type="EMBL" id="MBX48000.1"/>
    </source>
</evidence>
<sequence length="44" mass="5578">MGKNRLNIFKMEYFHRILESYYAMMFTYIPQQIRLLNPWSQQFE</sequence>